<dbReference type="Gene3D" id="3.40.50.10140">
    <property type="entry name" value="Toll/interleukin-1 receptor homology (TIR) domain"/>
    <property type="match status" value="1"/>
</dbReference>
<protein>
    <recommendedName>
        <fullName evidence="6">TIR domain-containing protein</fullName>
    </recommendedName>
</protein>
<dbReference type="EnsemblMetazoa" id="HelroT147478">
    <property type="protein sequence ID" value="HelroP147478"/>
    <property type="gene ID" value="HelroG147478"/>
</dbReference>
<evidence type="ECO:0000313" key="9">
    <source>
        <dbReference type="Proteomes" id="UP000015101"/>
    </source>
</evidence>
<dbReference type="OMA" id="CICYHEK"/>
<dbReference type="eggNOG" id="KOG4641">
    <property type="taxonomic scope" value="Eukaryota"/>
</dbReference>
<dbReference type="EMBL" id="AMQM01000645">
    <property type="status" value="NOT_ANNOTATED_CDS"/>
    <property type="molecule type" value="Genomic_DNA"/>
</dbReference>
<dbReference type="KEGG" id="hro:HELRODRAFT_147478"/>
<dbReference type="Pfam" id="PF13676">
    <property type="entry name" value="TIR_2"/>
    <property type="match status" value="1"/>
</dbReference>
<dbReference type="SUPFAM" id="SSF52200">
    <property type="entry name" value="Toll/Interleukin receptor TIR domain"/>
    <property type="match status" value="1"/>
</dbReference>
<dbReference type="InterPro" id="IPR000157">
    <property type="entry name" value="TIR_dom"/>
</dbReference>
<name>T1EK08_HELRO</name>
<evidence type="ECO:0000256" key="3">
    <source>
        <dbReference type="ARBA" id="ARBA00022729"/>
    </source>
</evidence>
<reference evidence="9" key="1">
    <citation type="submission" date="2012-12" db="EMBL/GenBank/DDBJ databases">
        <authorList>
            <person name="Hellsten U."/>
            <person name="Grimwood J."/>
            <person name="Chapman J.A."/>
            <person name="Shapiro H."/>
            <person name="Aerts A."/>
            <person name="Otillar R.P."/>
            <person name="Terry A.Y."/>
            <person name="Boore J.L."/>
            <person name="Simakov O."/>
            <person name="Marletaz F."/>
            <person name="Cho S.-J."/>
            <person name="Edsinger-Gonzales E."/>
            <person name="Havlak P."/>
            <person name="Kuo D.-H."/>
            <person name="Larsson T."/>
            <person name="Lv J."/>
            <person name="Arendt D."/>
            <person name="Savage R."/>
            <person name="Osoegawa K."/>
            <person name="de Jong P."/>
            <person name="Lindberg D.R."/>
            <person name="Seaver E.C."/>
            <person name="Weisblat D.A."/>
            <person name="Putnam N.H."/>
            <person name="Grigoriev I.V."/>
            <person name="Rokhsar D.S."/>
        </authorList>
    </citation>
    <scope>NUCLEOTIDE SEQUENCE</scope>
</reference>
<dbReference type="PROSITE" id="PS50104">
    <property type="entry name" value="TIR"/>
    <property type="match status" value="1"/>
</dbReference>
<proteinExistence type="predicted"/>
<keyword evidence="4" id="KW-1133">Transmembrane helix</keyword>
<dbReference type="PANTHER" id="PTHR24365:SF541">
    <property type="entry name" value="PROTEIN TOLL-RELATED"/>
    <property type="match status" value="1"/>
</dbReference>
<evidence type="ECO:0000313" key="8">
    <source>
        <dbReference type="EnsemblMetazoa" id="HelroP147478"/>
    </source>
</evidence>
<dbReference type="PANTHER" id="PTHR24365">
    <property type="entry name" value="TOLL-LIKE RECEPTOR"/>
    <property type="match status" value="1"/>
</dbReference>
<dbReference type="OrthoDB" id="6071240at2759"/>
<accession>T1EK08</accession>
<dbReference type="HOGENOM" id="CLU_053932_5_0_1"/>
<evidence type="ECO:0000256" key="4">
    <source>
        <dbReference type="ARBA" id="ARBA00022989"/>
    </source>
</evidence>
<dbReference type="GO" id="GO:0007165">
    <property type="term" value="P:signal transduction"/>
    <property type="evidence" value="ECO:0007669"/>
    <property type="project" value="InterPro"/>
</dbReference>
<evidence type="ECO:0000259" key="6">
    <source>
        <dbReference type="PROSITE" id="PS50104"/>
    </source>
</evidence>
<dbReference type="InterPro" id="IPR035897">
    <property type="entry name" value="Toll_tir_struct_dom_sf"/>
</dbReference>
<keyword evidence="5" id="KW-0472">Membrane</keyword>
<dbReference type="Proteomes" id="UP000015101">
    <property type="component" value="Unassembled WGS sequence"/>
</dbReference>
<reference evidence="7 9" key="2">
    <citation type="journal article" date="2013" name="Nature">
        <title>Insights into bilaterian evolution from three spiralian genomes.</title>
        <authorList>
            <person name="Simakov O."/>
            <person name="Marletaz F."/>
            <person name="Cho S.J."/>
            <person name="Edsinger-Gonzales E."/>
            <person name="Havlak P."/>
            <person name="Hellsten U."/>
            <person name="Kuo D.H."/>
            <person name="Larsson T."/>
            <person name="Lv J."/>
            <person name="Arendt D."/>
            <person name="Savage R."/>
            <person name="Osoegawa K."/>
            <person name="de Jong P."/>
            <person name="Grimwood J."/>
            <person name="Chapman J.A."/>
            <person name="Shapiro H."/>
            <person name="Aerts A."/>
            <person name="Otillar R.P."/>
            <person name="Terry A.Y."/>
            <person name="Boore J.L."/>
            <person name="Grigoriev I.V."/>
            <person name="Lindberg D.R."/>
            <person name="Seaver E.C."/>
            <person name="Weisblat D.A."/>
            <person name="Putnam N.H."/>
            <person name="Rokhsar D.S."/>
        </authorList>
    </citation>
    <scope>NUCLEOTIDE SEQUENCE</scope>
</reference>
<dbReference type="CTD" id="20196908"/>
<dbReference type="STRING" id="6412.T1EK08"/>
<dbReference type="GeneID" id="20196908"/>
<dbReference type="GO" id="GO:0016020">
    <property type="term" value="C:membrane"/>
    <property type="evidence" value="ECO:0007669"/>
    <property type="project" value="UniProtKB-SubCell"/>
</dbReference>
<evidence type="ECO:0000256" key="1">
    <source>
        <dbReference type="ARBA" id="ARBA00004370"/>
    </source>
</evidence>
<feature type="domain" description="TIR" evidence="6">
    <location>
        <begin position="3"/>
        <end position="94"/>
    </location>
</feature>
<dbReference type="AlphaFoldDB" id="T1EK08"/>
<keyword evidence="9" id="KW-1185">Reference proteome</keyword>
<dbReference type="InParanoid" id="T1EK08"/>
<keyword evidence="3" id="KW-0732">Signal</keyword>
<dbReference type="RefSeq" id="XP_009015928.1">
    <property type="nucleotide sequence ID" value="XM_009017680.1"/>
</dbReference>
<gene>
    <name evidence="8" type="primary">20196908</name>
    <name evidence="7" type="ORF">HELRODRAFT_147478</name>
</gene>
<reference evidence="8" key="3">
    <citation type="submission" date="2015-06" db="UniProtKB">
        <authorList>
            <consortium name="EnsemblMetazoa"/>
        </authorList>
    </citation>
    <scope>IDENTIFICATION</scope>
</reference>
<evidence type="ECO:0000256" key="2">
    <source>
        <dbReference type="ARBA" id="ARBA00022692"/>
    </source>
</evidence>
<comment type="subcellular location">
    <subcellularLocation>
        <location evidence="1">Membrane</location>
    </subcellularLocation>
</comment>
<organism evidence="8 9">
    <name type="scientific">Helobdella robusta</name>
    <name type="common">Californian leech</name>
    <dbReference type="NCBI Taxonomy" id="6412"/>
    <lineage>
        <taxon>Eukaryota</taxon>
        <taxon>Metazoa</taxon>
        <taxon>Spiralia</taxon>
        <taxon>Lophotrochozoa</taxon>
        <taxon>Annelida</taxon>
        <taxon>Clitellata</taxon>
        <taxon>Hirudinea</taxon>
        <taxon>Rhynchobdellida</taxon>
        <taxon>Glossiphoniidae</taxon>
        <taxon>Helobdella</taxon>
    </lineage>
</organism>
<evidence type="ECO:0000313" key="7">
    <source>
        <dbReference type="EMBL" id="ESO06560.1"/>
    </source>
</evidence>
<evidence type="ECO:0000256" key="5">
    <source>
        <dbReference type="ARBA" id="ARBA00023136"/>
    </source>
</evidence>
<dbReference type="EMBL" id="KB096324">
    <property type="protein sequence ID" value="ESO06560.1"/>
    <property type="molecule type" value="Genomic_DNA"/>
</dbReference>
<sequence length="94" mass="10910">EDMMFDAFISCSYEDRQFANSLIKTLESRGYCICYHEKDFVGGVPIAANIQHAVLSSKRTICLLSKHFFASPYCMFEFQMALDRNIRVKKNRLV</sequence>
<keyword evidence="2" id="KW-0812">Transmembrane</keyword>